<sequence>MARLAKDLFDHDEGNVETQLLKSNYLPLLLEEYLTKASFLPCLSEFFIHICHHSQIIRCEVQKLGCIETCVALIKQFREEDLLSIQSEKNRISIRHLLCKEIFDYLLSFIRGPLSKSQILVVNSLNYFVNSIYVGDVECFVNDAFNAFSQHLSAYGDDFTIPCLEKSAKMLKIGIESNRMSEEQYTIRKYCFFLHSTGCEKLSCSERDSECRVCQLVSQKQFEDFTISFLGHYGEISNRTLKYFERDELHHATFDCILKNCISSIFALATQQVQIQKRENEKGKLIENTTFKHLRELLSTLAYSSKLNINKTKNFEALIELRKAFTAICNAIKYSSIVIQKNPRFMPHWKHWKHEKYSQIGCVVQRLRKRSNKKIRFFTKHGEHIEILPRPLVLTKSKVIESGRGDVGSDSVSAPRFDF</sequence>
<name>A0A0N4UJ44_DRAME</name>
<dbReference type="WBParaSite" id="DME_0000765801-mRNA-1">
    <property type="protein sequence ID" value="DME_0000765801-mRNA-1"/>
    <property type="gene ID" value="DME_0000765801"/>
</dbReference>
<evidence type="ECO:0000313" key="1">
    <source>
        <dbReference type="EMBL" id="VDN51952.1"/>
    </source>
</evidence>
<gene>
    <name evidence="1" type="ORF">DME_LOCUS1925</name>
</gene>
<dbReference type="Proteomes" id="UP000274756">
    <property type="component" value="Unassembled WGS sequence"/>
</dbReference>
<dbReference type="Proteomes" id="UP000038040">
    <property type="component" value="Unplaced"/>
</dbReference>
<accession>A0A0N4UJ44</accession>
<proteinExistence type="predicted"/>
<reference evidence="1 3" key="2">
    <citation type="submission" date="2018-11" db="EMBL/GenBank/DDBJ databases">
        <authorList>
            <consortium name="Pathogen Informatics"/>
        </authorList>
    </citation>
    <scope>NUCLEOTIDE SEQUENCE [LARGE SCALE GENOMIC DNA]</scope>
</reference>
<evidence type="ECO:0000313" key="4">
    <source>
        <dbReference type="WBParaSite" id="DME_0000765801-mRNA-1"/>
    </source>
</evidence>
<keyword evidence="3" id="KW-1185">Reference proteome</keyword>
<organism evidence="2 4">
    <name type="scientific">Dracunculus medinensis</name>
    <name type="common">Guinea worm</name>
    <dbReference type="NCBI Taxonomy" id="318479"/>
    <lineage>
        <taxon>Eukaryota</taxon>
        <taxon>Metazoa</taxon>
        <taxon>Ecdysozoa</taxon>
        <taxon>Nematoda</taxon>
        <taxon>Chromadorea</taxon>
        <taxon>Rhabditida</taxon>
        <taxon>Spirurina</taxon>
        <taxon>Dracunculoidea</taxon>
        <taxon>Dracunculidae</taxon>
        <taxon>Dracunculus</taxon>
    </lineage>
</organism>
<dbReference type="EMBL" id="UYYG01000037">
    <property type="protein sequence ID" value="VDN51952.1"/>
    <property type="molecule type" value="Genomic_DNA"/>
</dbReference>
<evidence type="ECO:0000313" key="3">
    <source>
        <dbReference type="Proteomes" id="UP000274756"/>
    </source>
</evidence>
<protein>
    <submittedName>
        <fullName evidence="1 4">Uncharacterized protein</fullName>
    </submittedName>
</protein>
<dbReference type="AlphaFoldDB" id="A0A0N4UJ44"/>
<evidence type="ECO:0000313" key="2">
    <source>
        <dbReference type="Proteomes" id="UP000038040"/>
    </source>
</evidence>
<reference evidence="4" key="1">
    <citation type="submission" date="2017-02" db="UniProtKB">
        <authorList>
            <consortium name="WormBaseParasite"/>
        </authorList>
    </citation>
    <scope>IDENTIFICATION</scope>
</reference>